<accession>A0ABD5LKQ6</accession>
<evidence type="ECO:0000313" key="1">
    <source>
        <dbReference type="EMBL" id="MES4992461.1"/>
    </source>
</evidence>
<dbReference type="AlphaFoldDB" id="A0ABD5LKQ6"/>
<evidence type="ECO:0008006" key="3">
    <source>
        <dbReference type="Google" id="ProtNLM"/>
    </source>
</evidence>
<dbReference type="PANTHER" id="PTHR22642">
    <property type="entry name" value="IMIDAZOLONEPROPIONASE"/>
    <property type="match status" value="1"/>
</dbReference>
<dbReference type="RefSeq" id="WP_353574416.1">
    <property type="nucleotide sequence ID" value="NZ_JBETME010000008.1"/>
</dbReference>
<dbReference type="EMBL" id="JBETME010000008">
    <property type="protein sequence ID" value="MES4992461.1"/>
    <property type="molecule type" value="Genomic_DNA"/>
</dbReference>
<dbReference type="PANTHER" id="PTHR22642:SF2">
    <property type="entry name" value="PROTEIN LONG AFTER FAR-RED 3"/>
    <property type="match status" value="1"/>
</dbReference>
<dbReference type="Proteomes" id="UP001438189">
    <property type="component" value="Unassembled WGS sequence"/>
</dbReference>
<name>A0ABD5LKQ6_AGRRD</name>
<dbReference type="InterPro" id="IPR011059">
    <property type="entry name" value="Metal-dep_hydrolase_composite"/>
</dbReference>
<reference evidence="1 2" key="1">
    <citation type="submission" date="2024-06" db="EMBL/GenBank/DDBJ databases">
        <title>Genome sequencing of Agrobacterium spp. from tobacco in Serbia.</title>
        <authorList>
            <person name="Ilicic R.J."/>
            <person name="Studholme D.J."/>
            <person name="Jelusic A."/>
            <person name="Barac G."/>
            <person name="Bagi F."/>
            <person name="Popovic Milovanovic T."/>
        </authorList>
    </citation>
    <scope>NUCLEOTIDE SEQUENCE [LARGE SCALE GENOMIC DNA]</scope>
    <source>
        <strain evidence="1 2">DA1</strain>
    </source>
</reference>
<sequence>MCRFCEQRAFGSEEHYNPQLRYGGFVPGANMAPDLILCDGSILTMDPSRPEATAVAIRQGIIQAVGTTDEVLACRGRATRVVRLEGRALVPGFIASGVRLPNANGDDELERWVMACARAGFTTVDVTDLGARWEIYDAISLVIGRRHRLRLRGAVRDDLVRDWADGDLSPGQGNDLICIDAVRLRPSEGAAHLVLASALKRRSEGWRVVLDCLGTDDLECALEIASLTSNDELADVRLLMPWSIDEEMERRLTISGLHLVPTWGLAPVERLSGSAEQSAAAMHSLIVEMAHLAGVEIIVGEIRRGLYADFTVLNRSPYSVGQGPIKVLATWIEGVRVRLDDNRALRTEGDLTAGGGYSKQAFQTGGLS</sequence>
<protein>
    <recommendedName>
        <fullName evidence="3">Amidohydrolase 3 domain-containing protein</fullName>
    </recommendedName>
</protein>
<organism evidence="1 2">
    <name type="scientific">Agrobacterium radiobacter</name>
    <dbReference type="NCBI Taxonomy" id="362"/>
    <lineage>
        <taxon>Bacteria</taxon>
        <taxon>Pseudomonadati</taxon>
        <taxon>Pseudomonadota</taxon>
        <taxon>Alphaproteobacteria</taxon>
        <taxon>Hyphomicrobiales</taxon>
        <taxon>Rhizobiaceae</taxon>
        <taxon>Rhizobium/Agrobacterium group</taxon>
        <taxon>Agrobacterium</taxon>
        <taxon>Agrobacterium tumefaciens complex</taxon>
    </lineage>
</organism>
<evidence type="ECO:0000313" key="2">
    <source>
        <dbReference type="Proteomes" id="UP001438189"/>
    </source>
</evidence>
<dbReference type="SUPFAM" id="SSF51338">
    <property type="entry name" value="Composite domain of metallo-dependent hydrolases"/>
    <property type="match status" value="1"/>
</dbReference>
<gene>
    <name evidence="1" type="ORF">ABVB70_19185</name>
</gene>
<dbReference type="Gene3D" id="2.30.40.10">
    <property type="entry name" value="Urease, subunit C, domain 1"/>
    <property type="match status" value="1"/>
</dbReference>
<proteinExistence type="predicted"/>
<comment type="caution">
    <text evidence="1">The sequence shown here is derived from an EMBL/GenBank/DDBJ whole genome shotgun (WGS) entry which is preliminary data.</text>
</comment>